<comment type="caution">
    <text evidence="3">The sequence shown here is derived from an EMBL/GenBank/DDBJ whole genome shotgun (WGS) entry which is preliminary data.</text>
</comment>
<sequence length="687" mass="80601">MLDQEEKLPVQESNSTDSKDQSKDSKTEINAETTAKIEDKLEVEIKEEAETTEVTTSKATVVDEAKPEISEETKAEITPETPVKPEIKEGSNSDKAIDEIDNKIAESSEKSEHQEIEMEDYESLSLDELVAELGKLVKEGQVQSINSNVNKIKSIFNLKFGKLLKAEKEKFLAEGGNIIDFQYNNPIKSTYNSFLYDFKIKRNEFYANQDAKLNSNLEEKLELIENLKHLIDNAEGATMYKMFKDIQTKWVAIGPIPRAKYNDTWRTYQHHVERFYDLLHLSNDLRDLDFKHNLEEKLKLIDRAEALLELEDVNTAFKELQVLHKLWKEDIGPVARENREEVWERFSEVTKKIHDNRHEFFKDMKSKFEGNIDKKLEVITAIEAIAISKNNSRADWQKSIKELEVLRNKFFSIGQVPRAKSDQIWSKFKDATRKFNVEKNKFFKNIKKEHLENLNLKKALIEKAVALKDSEDWDTTTEVMKRIQSDWKKIGHVPRKYSDKLWKEFKDACNHYFDRLHKNQDIGNKEQIEVLNKKKDLLSTIKEAIGDSSEISIDTLNGYVSDWRELGRVPYEMRHIEVKFNKLLDKVVDNSDAIEKQDIEMIKFKNLVNSYLEQKNYRKLDSEQLFIRKKIDETIREIQQLENNIGFISNVSEDNPLVQNVRKQIDVYKEKLEIWKDKLNYLKELES</sequence>
<dbReference type="RefSeq" id="WP_134247126.1">
    <property type="nucleotide sequence ID" value="NZ_SNQI01000001.1"/>
</dbReference>
<feature type="region of interest" description="Disordered" evidence="2">
    <location>
        <begin position="1"/>
        <end position="92"/>
    </location>
</feature>
<keyword evidence="1" id="KW-0175">Coiled coil</keyword>
<protein>
    <submittedName>
        <fullName evidence="3">DUF349 domain-containing protein</fullName>
    </submittedName>
</protein>
<dbReference type="Proteomes" id="UP000298517">
    <property type="component" value="Unassembled WGS sequence"/>
</dbReference>
<evidence type="ECO:0000256" key="2">
    <source>
        <dbReference type="SAM" id="MobiDB-lite"/>
    </source>
</evidence>
<feature type="compositionally biased region" description="Basic and acidic residues" evidence="2">
    <location>
        <begin position="17"/>
        <end position="49"/>
    </location>
</feature>
<evidence type="ECO:0000313" key="3">
    <source>
        <dbReference type="EMBL" id="TEW77118.1"/>
    </source>
</evidence>
<keyword evidence="4" id="KW-1185">Reference proteome</keyword>
<dbReference type="OrthoDB" id="5422202at2"/>
<feature type="coiled-coil region" evidence="1">
    <location>
        <begin position="624"/>
        <end position="685"/>
    </location>
</feature>
<organism evidence="3 4">
    <name type="scientific">Gramella jeungdoensis</name>
    <dbReference type="NCBI Taxonomy" id="708091"/>
    <lineage>
        <taxon>Bacteria</taxon>
        <taxon>Pseudomonadati</taxon>
        <taxon>Bacteroidota</taxon>
        <taxon>Flavobacteriia</taxon>
        <taxon>Flavobacteriales</taxon>
        <taxon>Flavobacteriaceae</taxon>
        <taxon>Christiangramia</taxon>
    </lineage>
</organism>
<evidence type="ECO:0000313" key="4">
    <source>
        <dbReference type="Proteomes" id="UP000298517"/>
    </source>
</evidence>
<feature type="compositionally biased region" description="Basic and acidic residues" evidence="2">
    <location>
        <begin position="61"/>
        <end position="92"/>
    </location>
</feature>
<feature type="coiled-coil region" evidence="1">
    <location>
        <begin position="97"/>
        <end position="124"/>
    </location>
</feature>
<dbReference type="InterPro" id="IPR007139">
    <property type="entry name" value="DUF349"/>
</dbReference>
<dbReference type="EMBL" id="SNQI01000001">
    <property type="protein sequence ID" value="TEW77118.1"/>
    <property type="molecule type" value="Genomic_DNA"/>
</dbReference>
<gene>
    <name evidence="3" type="ORF">E2488_04525</name>
</gene>
<evidence type="ECO:0000256" key="1">
    <source>
        <dbReference type="SAM" id="Coils"/>
    </source>
</evidence>
<dbReference type="AlphaFoldDB" id="A0A4Y8AZA2"/>
<proteinExistence type="predicted"/>
<accession>A0A4Y8AZA2</accession>
<reference evidence="3 4" key="1">
    <citation type="journal article" date="2011" name="J. Microbiol.">
        <title>Gramella jeungdoensis sp. nov., isolated from a solar saltern in Korea.</title>
        <authorList>
            <person name="Joung Y."/>
            <person name="Kim H."/>
            <person name="Jang T."/>
            <person name="Ahn T.S."/>
            <person name="Joh K."/>
        </authorList>
    </citation>
    <scope>NUCLEOTIDE SEQUENCE [LARGE SCALE GENOMIC DNA]</scope>
    <source>
        <strain evidence="3 4">KCTC 23123</strain>
    </source>
</reference>
<dbReference type="Pfam" id="PF03993">
    <property type="entry name" value="DUF349"/>
    <property type="match status" value="5"/>
</dbReference>
<name>A0A4Y8AZA2_9FLAO</name>